<reference evidence="1 2" key="2">
    <citation type="journal article" date="2016" name="Genome Announc.">
        <title>Complete Genome Sequences of Two Interactive Moderate Thermophiles, Paenibacillus napthalenovorans 32O-Y and Paenibacillus sp. 32O-W.</title>
        <authorList>
            <person name="Butler R.R.III."/>
            <person name="Wang J."/>
            <person name="Stark B.C."/>
            <person name="Pombert J.F."/>
        </authorList>
    </citation>
    <scope>NUCLEOTIDE SEQUENCE [LARGE SCALE GENOMIC DNA]</scope>
    <source>
        <strain evidence="1 2">32O-Y</strain>
    </source>
</reference>
<organism evidence="1 2">
    <name type="scientific">Paenibacillus naphthalenovorans</name>
    <dbReference type="NCBI Taxonomy" id="162209"/>
    <lineage>
        <taxon>Bacteria</taxon>
        <taxon>Bacillati</taxon>
        <taxon>Bacillota</taxon>
        <taxon>Bacilli</taxon>
        <taxon>Bacillales</taxon>
        <taxon>Paenibacillaceae</taxon>
        <taxon>Paenibacillus</taxon>
    </lineage>
</organism>
<sequence>MDRIYWAPDLETSVPGSLHSLEESRLRQQLSWVLKHSPMYQEKFKGIDAETFKLSDLAKLPVTTKQEVRMSQELYPPLGGHACVDWKQIGRIHASSGTTGKPTLVGASARDREMWRDLVARCMWAMGCRPEHRAWVPLTFGWWIAGLSFYEGLQHLGAAVLPSGNNEPARTLSVLQITGADFAISTPSFITYLARLAQDELGLDPRSIGLKNIGLGGEPGAGLPDVRRQIQETWGAKVYDCMGTADFCTVIWSECECQDGMHFFGQGYIIPELLDPLTGEVIEAKKGVVGELLYTAIHRECTPLIRFKIGDLVEVVGDGTCDCGRTGIRISCVGRADDMLIVQGVNVYPSAVADVVSSFRPRTTGEIRIFADGAGPNVQPPVRIQVEYEPDAGELEALKLDIELAIRQKLVFRAHIEWVEKGALAAQGGMKRKLVERPKVSSQ</sequence>
<dbReference type="OrthoDB" id="580775at2"/>
<dbReference type="KEGG" id="pnp:IJ22_15900"/>
<dbReference type="PANTHER" id="PTHR43845">
    <property type="entry name" value="BLR5969 PROTEIN"/>
    <property type="match status" value="1"/>
</dbReference>
<evidence type="ECO:0000313" key="1">
    <source>
        <dbReference type="EMBL" id="ALS21966.1"/>
    </source>
</evidence>
<dbReference type="PANTHER" id="PTHR43845:SF1">
    <property type="entry name" value="BLR5969 PROTEIN"/>
    <property type="match status" value="1"/>
</dbReference>
<dbReference type="Gene3D" id="3.30.300.30">
    <property type="match status" value="1"/>
</dbReference>
<dbReference type="SUPFAM" id="SSF56801">
    <property type="entry name" value="Acetyl-CoA synthetase-like"/>
    <property type="match status" value="1"/>
</dbReference>
<accession>A0A0U2W6C0</accession>
<dbReference type="Proteomes" id="UP000061660">
    <property type="component" value="Chromosome"/>
</dbReference>
<dbReference type="STRING" id="162209.IJ22_15900"/>
<name>A0A0U2W6C0_9BACL</name>
<dbReference type="GO" id="GO:0016874">
    <property type="term" value="F:ligase activity"/>
    <property type="evidence" value="ECO:0007669"/>
    <property type="project" value="UniProtKB-KW"/>
</dbReference>
<dbReference type="InterPro" id="IPR042099">
    <property type="entry name" value="ANL_N_sf"/>
</dbReference>
<keyword evidence="2" id="KW-1185">Reference proteome</keyword>
<dbReference type="InterPro" id="IPR000873">
    <property type="entry name" value="AMP-dep_synth/lig_dom"/>
</dbReference>
<keyword evidence="1" id="KW-0436">Ligase</keyword>
<dbReference type="Pfam" id="PF00501">
    <property type="entry name" value="AMP-binding"/>
    <property type="match status" value="1"/>
</dbReference>
<reference evidence="2" key="1">
    <citation type="submission" date="2015-12" db="EMBL/GenBank/DDBJ databases">
        <title>Complete genome sequences of two moderately thermophilic Paenibacillus species.</title>
        <authorList>
            <person name="Butler R.III."/>
            <person name="Wang J."/>
            <person name="Stark B.C."/>
            <person name="Pombert J.-F."/>
        </authorList>
    </citation>
    <scope>NUCLEOTIDE SEQUENCE [LARGE SCALE GENOMIC DNA]</scope>
    <source>
        <strain evidence="2">32O-Y</strain>
    </source>
</reference>
<dbReference type="Pfam" id="PF14535">
    <property type="entry name" value="AMP-binding_C_2"/>
    <property type="match status" value="1"/>
</dbReference>
<dbReference type="Gene3D" id="3.40.50.12780">
    <property type="entry name" value="N-terminal domain of ligase-like"/>
    <property type="match status" value="1"/>
</dbReference>
<evidence type="ECO:0000313" key="2">
    <source>
        <dbReference type="Proteomes" id="UP000061660"/>
    </source>
</evidence>
<dbReference type="RefSeq" id="WP_062408327.1">
    <property type="nucleotide sequence ID" value="NZ_BJCS01000015.1"/>
</dbReference>
<protein>
    <submittedName>
        <fullName evidence="1">Phenylacetate-coenzyme A ligase</fullName>
    </submittedName>
</protein>
<dbReference type="AlphaFoldDB" id="A0A0U2W6C0"/>
<proteinExistence type="predicted"/>
<dbReference type="InterPro" id="IPR028154">
    <property type="entry name" value="AMP-dep_Lig_C"/>
</dbReference>
<gene>
    <name evidence="1" type="ORF">IJ22_15900</name>
</gene>
<dbReference type="PATRIC" id="fig|162209.4.peg.1682"/>
<dbReference type="InterPro" id="IPR045851">
    <property type="entry name" value="AMP-bd_C_sf"/>
</dbReference>
<dbReference type="EMBL" id="CP013652">
    <property type="protein sequence ID" value="ALS21966.1"/>
    <property type="molecule type" value="Genomic_DNA"/>
</dbReference>